<protein>
    <submittedName>
        <fullName evidence="4">Glycosyltransferase</fullName>
        <ecNumber evidence="4">2.4.-.-</ecNumber>
    </submittedName>
</protein>
<dbReference type="EC" id="2.4.-.-" evidence="4"/>
<proteinExistence type="predicted"/>
<dbReference type="Proteomes" id="UP001225596">
    <property type="component" value="Unassembled WGS sequence"/>
</dbReference>
<evidence type="ECO:0000256" key="1">
    <source>
        <dbReference type="SAM" id="Phobius"/>
    </source>
</evidence>
<feature type="transmembrane region" description="Helical" evidence="1">
    <location>
        <begin position="240"/>
        <end position="256"/>
    </location>
</feature>
<gene>
    <name evidence="4" type="ORF">Q8A64_08565</name>
</gene>
<keyword evidence="4" id="KW-0328">Glycosyltransferase</keyword>
<dbReference type="EMBL" id="JAUYVH010000003">
    <property type="protein sequence ID" value="MDQ9170462.1"/>
    <property type="molecule type" value="Genomic_DNA"/>
</dbReference>
<accession>A0ABU1BN72</accession>
<name>A0ABU1BN72_9BURK</name>
<dbReference type="RefSeq" id="WP_338436439.1">
    <property type="nucleotide sequence ID" value="NZ_JAUYVH010000003.1"/>
</dbReference>
<dbReference type="PANTHER" id="PTHR43685">
    <property type="entry name" value="GLYCOSYLTRANSFERASE"/>
    <property type="match status" value="1"/>
</dbReference>
<dbReference type="InterPro" id="IPR050834">
    <property type="entry name" value="Glycosyltransf_2"/>
</dbReference>
<dbReference type="InterPro" id="IPR029044">
    <property type="entry name" value="Nucleotide-diphossugar_trans"/>
</dbReference>
<keyword evidence="5" id="KW-1185">Reference proteome</keyword>
<dbReference type="Gene3D" id="3.90.550.10">
    <property type="entry name" value="Spore Coat Polysaccharide Biosynthesis Protein SpsA, Chain A"/>
    <property type="match status" value="1"/>
</dbReference>
<dbReference type="Pfam" id="PF00535">
    <property type="entry name" value="Glycos_transf_2"/>
    <property type="match status" value="1"/>
</dbReference>
<feature type="transmembrane region" description="Helical" evidence="1">
    <location>
        <begin position="262"/>
        <end position="280"/>
    </location>
</feature>
<keyword evidence="1" id="KW-0812">Transmembrane</keyword>
<evidence type="ECO:0000313" key="4">
    <source>
        <dbReference type="EMBL" id="MDQ9170462.1"/>
    </source>
</evidence>
<evidence type="ECO:0000313" key="5">
    <source>
        <dbReference type="Proteomes" id="UP001225596"/>
    </source>
</evidence>
<feature type="domain" description="Glycosyltransferase 2-like" evidence="3">
    <location>
        <begin position="142"/>
        <end position="278"/>
    </location>
</feature>
<feature type="domain" description="Glycosyltransferase 2-like" evidence="2">
    <location>
        <begin position="4"/>
        <end position="136"/>
    </location>
</feature>
<dbReference type="GO" id="GO:0016757">
    <property type="term" value="F:glycosyltransferase activity"/>
    <property type="evidence" value="ECO:0007669"/>
    <property type="project" value="UniProtKB-KW"/>
</dbReference>
<feature type="transmembrane region" description="Helical" evidence="1">
    <location>
        <begin position="292"/>
        <end position="313"/>
    </location>
</feature>
<evidence type="ECO:0000259" key="3">
    <source>
        <dbReference type="Pfam" id="PF13632"/>
    </source>
</evidence>
<dbReference type="SUPFAM" id="SSF53448">
    <property type="entry name" value="Nucleotide-diphospho-sugar transferases"/>
    <property type="match status" value="1"/>
</dbReference>
<dbReference type="InterPro" id="IPR001173">
    <property type="entry name" value="Glyco_trans_2-like"/>
</dbReference>
<keyword evidence="1" id="KW-1133">Transmembrane helix</keyword>
<sequence length="323" mass="35561">MRISVVVPTCGRPPLLKQCLSSLLRQNFDPSSYEIIIVDDGPHAATRAAVVECAAQLQENGPRIIYIASPGPHGPAAARNYGWHAASAPVIAFTDDDTVASAEWLQNGLQAFAPGVKAVWGKIDMPLEGTPTDYERDAKGLETAEFVTANCFCSKDVLEQIDGFDERFRMAWREDADLYFRLLALGGRVVHAPEALITHPIRPASWGVSMRQQKKILFDALLYKKHPTLYRQKIRAGARWDYYLIVACLIAFVIALPAGQTALAAAAGAIWLLLTLRFFVMRMKGTVKTASHIAEMLVTSAVIPPIAVFWRMVGALKFRVALI</sequence>
<reference evidence="4 5" key="1">
    <citation type="submission" date="2023-08" db="EMBL/GenBank/DDBJ databases">
        <title>Oxalobacteraceae gen .nov., isolated from river sludge outside the plant.</title>
        <authorList>
            <person name="Zhao S.Y."/>
        </authorList>
    </citation>
    <scope>NUCLEOTIDE SEQUENCE [LARGE SCALE GENOMIC DNA]</scope>
    <source>
        <strain evidence="4 5">R-40</strain>
    </source>
</reference>
<keyword evidence="1" id="KW-0472">Membrane</keyword>
<dbReference type="Pfam" id="PF13632">
    <property type="entry name" value="Glyco_trans_2_3"/>
    <property type="match status" value="1"/>
</dbReference>
<comment type="caution">
    <text evidence="4">The sequence shown here is derived from an EMBL/GenBank/DDBJ whole genome shotgun (WGS) entry which is preliminary data.</text>
</comment>
<keyword evidence="4" id="KW-0808">Transferase</keyword>
<organism evidence="4 5">
    <name type="scientific">Keguizhuia sedimenti</name>
    <dbReference type="NCBI Taxonomy" id="3064264"/>
    <lineage>
        <taxon>Bacteria</taxon>
        <taxon>Pseudomonadati</taxon>
        <taxon>Pseudomonadota</taxon>
        <taxon>Betaproteobacteria</taxon>
        <taxon>Burkholderiales</taxon>
        <taxon>Oxalobacteraceae</taxon>
        <taxon>Keguizhuia</taxon>
    </lineage>
</organism>
<evidence type="ECO:0000259" key="2">
    <source>
        <dbReference type="Pfam" id="PF00535"/>
    </source>
</evidence>
<dbReference type="PANTHER" id="PTHR43685:SF3">
    <property type="entry name" value="SLR2126 PROTEIN"/>
    <property type="match status" value="1"/>
</dbReference>